<dbReference type="PIRSF" id="PIRSF001220">
    <property type="entry name" value="L-ASNase_gatD"/>
    <property type="match status" value="1"/>
</dbReference>
<dbReference type="SMART" id="SM00870">
    <property type="entry name" value="Asparaginase"/>
    <property type="match status" value="1"/>
</dbReference>
<dbReference type="InterPro" id="IPR006034">
    <property type="entry name" value="Asparaginase/glutaminase-like"/>
</dbReference>
<keyword evidence="2" id="KW-0378">Hydrolase</keyword>
<dbReference type="InterPro" id="IPR027474">
    <property type="entry name" value="L-asparaginase_N"/>
</dbReference>
<dbReference type="CDD" id="cd08964">
    <property type="entry name" value="L-asparaginase_II"/>
    <property type="match status" value="1"/>
</dbReference>
<dbReference type="InterPro" id="IPR004550">
    <property type="entry name" value="AsnASE_II"/>
</dbReference>
<dbReference type="RefSeq" id="WP_377575165.1">
    <property type="nucleotide sequence ID" value="NZ_JBHTMP010000049.1"/>
</dbReference>
<dbReference type="InterPro" id="IPR037152">
    <property type="entry name" value="L-asparaginase_N_sf"/>
</dbReference>
<dbReference type="InterPro" id="IPR027475">
    <property type="entry name" value="Asparaginase/glutaminase_AS2"/>
</dbReference>
<dbReference type="PANTHER" id="PTHR11707">
    <property type="entry name" value="L-ASPARAGINASE"/>
    <property type="match status" value="1"/>
</dbReference>
<gene>
    <name evidence="6" type="ORF">ACFQ4H_25610</name>
</gene>
<dbReference type="InterPro" id="IPR040919">
    <property type="entry name" value="Asparaginase_C"/>
</dbReference>
<keyword evidence="7" id="KW-1185">Reference proteome</keyword>
<dbReference type="InterPro" id="IPR036152">
    <property type="entry name" value="Asp/glu_Ase-like_sf"/>
</dbReference>
<dbReference type="Proteomes" id="UP001597260">
    <property type="component" value="Unassembled WGS sequence"/>
</dbReference>
<dbReference type="SUPFAM" id="SSF53774">
    <property type="entry name" value="Glutaminase/Asparaginase"/>
    <property type="match status" value="1"/>
</dbReference>
<feature type="domain" description="Asparaginase/glutaminase C-terminal" evidence="5">
    <location>
        <begin position="210"/>
        <end position="314"/>
    </location>
</feature>
<organism evidence="6 7">
    <name type="scientific">Micromonospora sonneratiae</name>
    <dbReference type="NCBI Taxonomy" id="1184706"/>
    <lineage>
        <taxon>Bacteria</taxon>
        <taxon>Bacillati</taxon>
        <taxon>Actinomycetota</taxon>
        <taxon>Actinomycetes</taxon>
        <taxon>Micromonosporales</taxon>
        <taxon>Micromonosporaceae</taxon>
        <taxon>Micromonospora</taxon>
    </lineage>
</organism>
<dbReference type="PROSITE" id="PS00917">
    <property type="entry name" value="ASN_GLN_ASE_2"/>
    <property type="match status" value="1"/>
</dbReference>
<comment type="caution">
    <text evidence="6">The sequence shown here is derived from an EMBL/GenBank/DDBJ whole genome shotgun (WGS) entry which is preliminary data.</text>
</comment>
<accession>A0ABW3YLS8</accession>
<evidence type="ECO:0000259" key="5">
    <source>
        <dbReference type="Pfam" id="PF17763"/>
    </source>
</evidence>
<proteinExistence type="inferred from homology"/>
<comment type="similarity">
    <text evidence="1">Belongs to the asparaginase 1 family.</text>
</comment>
<evidence type="ECO:0000313" key="6">
    <source>
        <dbReference type="EMBL" id="MFD1324471.1"/>
    </source>
</evidence>
<evidence type="ECO:0000259" key="4">
    <source>
        <dbReference type="Pfam" id="PF00710"/>
    </source>
</evidence>
<feature type="domain" description="L-asparaginase N-terminal" evidence="4">
    <location>
        <begin position="6"/>
        <end position="194"/>
    </location>
</feature>
<dbReference type="Gene3D" id="3.40.50.40">
    <property type="match status" value="1"/>
</dbReference>
<dbReference type="InterPro" id="IPR027473">
    <property type="entry name" value="L-asparaginase_C"/>
</dbReference>
<reference evidence="7" key="1">
    <citation type="journal article" date="2019" name="Int. J. Syst. Evol. Microbiol.">
        <title>The Global Catalogue of Microorganisms (GCM) 10K type strain sequencing project: providing services to taxonomists for standard genome sequencing and annotation.</title>
        <authorList>
            <consortium name="The Broad Institute Genomics Platform"/>
            <consortium name="The Broad Institute Genome Sequencing Center for Infectious Disease"/>
            <person name="Wu L."/>
            <person name="Ma J."/>
        </authorList>
    </citation>
    <scope>NUCLEOTIDE SEQUENCE [LARGE SCALE GENOMIC DNA]</scope>
    <source>
        <strain evidence="7">JCM 31037</strain>
    </source>
</reference>
<sequence length="326" mass="33549">MTTTRRVLLLATGDVIAHSRRPGQESVASGAELVRRLGPGLLGVDVVAEDVLAEPGWDISPGTLLSLARRARTAILEQGFDGVVVTHGTDTLEESAFLADLLAATAADRGGIVFTGAMRCLDDPATDGPANLASAILAAADPALRGVGAVACLNGELHAARWVTMIDATGPVAFSSSPYPPLGRVVEGQVELLTGPPARPPRPEGEPEPDVALVKTYPGIDPVLLTSIVDAGARGIVLEGTGPGNVPVELFGTIQDLIQWDIPVVVASRSRTRTIALDELPLGQGLAAKMGAIGARGLAPVKARVALMVALGGGGVTVVRDWFSRL</sequence>
<evidence type="ECO:0000256" key="2">
    <source>
        <dbReference type="ARBA" id="ARBA00022801"/>
    </source>
</evidence>
<evidence type="ECO:0000256" key="1">
    <source>
        <dbReference type="ARBA" id="ARBA00010518"/>
    </source>
</evidence>
<dbReference type="PANTHER" id="PTHR11707:SF28">
    <property type="entry name" value="60 KDA LYSOPHOSPHOLIPASE"/>
    <property type="match status" value="1"/>
</dbReference>
<name>A0ABW3YLS8_9ACTN</name>
<evidence type="ECO:0000256" key="3">
    <source>
        <dbReference type="PROSITE-ProRule" id="PRU10100"/>
    </source>
</evidence>
<dbReference type="Pfam" id="PF17763">
    <property type="entry name" value="Asparaginase_C"/>
    <property type="match status" value="1"/>
</dbReference>
<dbReference type="PROSITE" id="PS51732">
    <property type="entry name" value="ASN_GLN_ASE_3"/>
    <property type="match status" value="1"/>
</dbReference>
<evidence type="ECO:0000313" key="7">
    <source>
        <dbReference type="Proteomes" id="UP001597260"/>
    </source>
</evidence>
<feature type="active site" evidence="3">
    <location>
        <position position="89"/>
    </location>
</feature>
<dbReference type="Gene3D" id="3.40.50.1170">
    <property type="entry name" value="L-asparaginase, N-terminal domain"/>
    <property type="match status" value="1"/>
</dbReference>
<dbReference type="PIRSF" id="PIRSF500176">
    <property type="entry name" value="L_ASNase"/>
    <property type="match status" value="1"/>
</dbReference>
<dbReference type="EMBL" id="JBHTMP010000049">
    <property type="protein sequence ID" value="MFD1324471.1"/>
    <property type="molecule type" value="Genomic_DNA"/>
</dbReference>
<protein>
    <submittedName>
        <fullName evidence="6">Asparaginase</fullName>
    </submittedName>
</protein>
<dbReference type="PRINTS" id="PR00139">
    <property type="entry name" value="ASNGLNASE"/>
</dbReference>
<dbReference type="Pfam" id="PF00710">
    <property type="entry name" value="Asparaginase"/>
    <property type="match status" value="1"/>
</dbReference>